<reference evidence="1 2" key="1">
    <citation type="submission" date="2016-10" db="EMBL/GenBank/DDBJ databases">
        <authorList>
            <person name="de Groot N.N."/>
        </authorList>
    </citation>
    <scope>NUCLEOTIDE SEQUENCE [LARGE SCALE GENOMIC DNA]</scope>
    <source>
        <strain evidence="1 2">Nm24</strain>
    </source>
</reference>
<sequence length="46" mass="5387">MYYGVEIELKMLTYFKYALLSRSILPCTVSLDRDLEQVLGEITRSK</sequence>
<protein>
    <submittedName>
        <fullName evidence="1">Uncharacterized protein</fullName>
    </submittedName>
</protein>
<dbReference type="Proteomes" id="UP000183926">
    <property type="component" value="Unassembled WGS sequence"/>
</dbReference>
<evidence type="ECO:0000313" key="2">
    <source>
        <dbReference type="Proteomes" id="UP000183926"/>
    </source>
</evidence>
<proteinExistence type="predicted"/>
<gene>
    <name evidence="1" type="ORF">SAMN05216339_105128</name>
</gene>
<evidence type="ECO:0000313" key="1">
    <source>
        <dbReference type="EMBL" id="SFU62376.1"/>
    </source>
</evidence>
<name>A0A1I7HPM3_9PROT</name>
<organism evidence="1 2">
    <name type="scientific">Nitrosomonas eutropha</name>
    <dbReference type="NCBI Taxonomy" id="916"/>
    <lineage>
        <taxon>Bacteria</taxon>
        <taxon>Pseudomonadati</taxon>
        <taxon>Pseudomonadota</taxon>
        <taxon>Betaproteobacteria</taxon>
        <taxon>Nitrosomonadales</taxon>
        <taxon>Nitrosomonadaceae</taxon>
        <taxon>Nitrosomonas</taxon>
    </lineage>
</organism>
<accession>A0A1I7HPM3</accession>
<dbReference type="AlphaFoldDB" id="A0A1I7HPM3"/>
<dbReference type="EMBL" id="FPBL01000005">
    <property type="protein sequence ID" value="SFU62376.1"/>
    <property type="molecule type" value="Genomic_DNA"/>
</dbReference>